<keyword evidence="2" id="KW-1185">Reference proteome</keyword>
<name>A0A077AUN1_9PROT</name>
<evidence type="ECO:0008006" key="3">
    <source>
        <dbReference type="Google" id="ProtNLM"/>
    </source>
</evidence>
<evidence type="ECO:0000313" key="1">
    <source>
        <dbReference type="EMBL" id="AIK96887.1"/>
    </source>
</evidence>
<sequence>MRNLILFLMISSLDARDELPVSQVFFHSTGLEESTIWGWDLLPNEMKELVVSQIKLHDLPIFKLVNRGCYQLALNEERKRYTPPVRLSFLDPQKSPVSDLMAIEIKLKNEKTDVWKSYIFPYAQNTRLVPLGCAEDFCIQLPYEALPLRVTVDFMAGYFDKDSEVLASWRGPIHIGTLKVSNIFYRDAVGNKKTVEAIRFTPQKILFKHSK</sequence>
<dbReference type="EMBL" id="CP008941">
    <property type="protein sequence ID" value="AIK96887.1"/>
    <property type="molecule type" value="Genomic_DNA"/>
</dbReference>
<dbReference type="RefSeq" id="WP_038465677.1">
    <property type="nucleotide sequence ID" value="NZ_CP008941.1"/>
</dbReference>
<dbReference type="Proteomes" id="UP000028926">
    <property type="component" value="Chromosome"/>
</dbReference>
<gene>
    <name evidence="1" type="ORF">ID47_09290</name>
</gene>
<evidence type="ECO:0000313" key="2">
    <source>
        <dbReference type="Proteomes" id="UP000028926"/>
    </source>
</evidence>
<organism evidence="1 2">
    <name type="scientific">Candidatus Odyssella acanthamoebae</name>
    <dbReference type="NCBI Taxonomy" id="91604"/>
    <lineage>
        <taxon>Bacteria</taxon>
        <taxon>Pseudomonadati</taxon>
        <taxon>Pseudomonadota</taxon>
        <taxon>Alphaproteobacteria</taxon>
        <taxon>Holosporales</taxon>
        <taxon>Candidatus Paracaedibacteraceae</taxon>
        <taxon>Candidatus Odyssella</taxon>
    </lineage>
</organism>
<reference evidence="1 2" key="1">
    <citation type="submission" date="2014-07" db="EMBL/GenBank/DDBJ databases">
        <title>Comparative genomic insights into amoeba endosymbionts belonging to the families of Holosporaceae and Candidatus Midichloriaceae within Rickettsiales.</title>
        <authorList>
            <person name="Wang Z."/>
            <person name="Wu M."/>
        </authorList>
    </citation>
    <scope>NUCLEOTIDE SEQUENCE [LARGE SCALE GENOMIC DNA]</scope>
    <source>
        <strain evidence="1">PRA3</strain>
    </source>
</reference>
<accession>A0A077AUN1</accession>
<protein>
    <recommendedName>
        <fullName evidence="3">F-box domain-containing protein</fullName>
    </recommendedName>
</protein>
<dbReference type="AlphaFoldDB" id="A0A077AUN1"/>
<dbReference type="HOGENOM" id="CLU_1303053_0_0_5"/>
<proteinExistence type="predicted"/>
<dbReference type="KEGG" id="paca:ID47_09290"/>